<keyword evidence="2" id="KW-0378">Hydrolase</keyword>
<organism evidence="2 3">
    <name type="scientific">Nocardia callitridis</name>
    <dbReference type="NCBI Taxonomy" id="648753"/>
    <lineage>
        <taxon>Bacteria</taxon>
        <taxon>Bacillati</taxon>
        <taxon>Actinomycetota</taxon>
        <taxon>Actinomycetes</taxon>
        <taxon>Mycobacteriales</taxon>
        <taxon>Nocardiaceae</taxon>
        <taxon>Nocardia</taxon>
    </lineage>
</organism>
<evidence type="ECO:0000313" key="2">
    <source>
        <dbReference type="EMBL" id="GAA5069344.1"/>
    </source>
</evidence>
<protein>
    <submittedName>
        <fullName evidence="2">Dienelactone hydrolase family protein</fullName>
    </submittedName>
</protein>
<evidence type="ECO:0000313" key="3">
    <source>
        <dbReference type="Proteomes" id="UP001500603"/>
    </source>
</evidence>
<dbReference type="PANTHER" id="PTHR46623">
    <property type="entry name" value="CARBOXYMETHYLENEBUTENOLIDASE-RELATED"/>
    <property type="match status" value="1"/>
</dbReference>
<sequence>MTSPTAFDTLDIPTPAGAADAYFARPDDGAAHPGVLLFMDAFGLRPWLGELVRIIAAEGYSVLAPNLFYRSGRAPLLPLPDFSEPRSRDEFFAALRPIAAASITPENVIQDVDAYLAQLESSEFVATGPIATVGYCLGGGLALRTAGRLGDRIAAAASFHGGNLAEEDNPDSPHRTVDGSTAQLYIAHADQDQSMPPEQITRLEQTLDGAGIRYTSVVYAGAAHGFTQRDIPSYNEQAYERHLTDLLALFGRAFGNSPR</sequence>
<dbReference type="Proteomes" id="UP001500603">
    <property type="component" value="Unassembled WGS sequence"/>
</dbReference>
<comment type="caution">
    <text evidence="2">The sequence shown here is derived from an EMBL/GenBank/DDBJ whole genome shotgun (WGS) entry which is preliminary data.</text>
</comment>
<dbReference type="Gene3D" id="3.40.50.1820">
    <property type="entry name" value="alpha/beta hydrolase"/>
    <property type="match status" value="1"/>
</dbReference>
<dbReference type="RefSeq" id="WP_345499828.1">
    <property type="nucleotide sequence ID" value="NZ_BAABJM010000010.1"/>
</dbReference>
<gene>
    <name evidence="2" type="ORF">GCM10023318_60520</name>
</gene>
<evidence type="ECO:0000259" key="1">
    <source>
        <dbReference type="Pfam" id="PF01738"/>
    </source>
</evidence>
<reference evidence="3" key="1">
    <citation type="journal article" date="2019" name="Int. J. Syst. Evol. Microbiol.">
        <title>The Global Catalogue of Microorganisms (GCM) 10K type strain sequencing project: providing services to taxonomists for standard genome sequencing and annotation.</title>
        <authorList>
            <consortium name="The Broad Institute Genomics Platform"/>
            <consortium name="The Broad Institute Genome Sequencing Center for Infectious Disease"/>
            <person name="Wu L."/>
            <person name="Ma J."/>
        </authorList>
    </citation>
    <scope>NUCLEOTIDE SEQUENCE [LARGE SCALE GENOMIC DNA]</scope>
    <source>
        <strain evidence="3">JCM 18298</strain>
    </source>
</reference>
<dbReference type="Pfam" id="PF01738">
    <property type="entry name" value="DLH"/>
    <property type="match status" value="1"/>
</dbReference>
<dbReference type="GO" id="GO:0016787">
    <property type="term" value="F:hydrolase activity"/>
    <property type="evidence" value="ECO:0007669"/>
    <property type="project" value="UniProtKB-KW"/>
</dbReference>
<feature type="domain" description="Dienelactone hydrolase" evidence="1">
    <location>
        <begin position="20"/>
        <end position="253"/>
    </location>
</feature>
<dbReference type="EMBL" id="BAABJM010000010">
    <property type="protein sequence ID" value="GAA5069344.1"/>
    <property type="molecule type" value="Genomic_DNA"/>
</dbReference>
<dbReference type="InterPro" id="IPR002925">
    <property type="entry name" value="Dienelactn_hydro"/>
</dbReference>
<dbReference type="PANTHER" id="PTHR46623:SF10">
    <property type="entry name" value="CARBOXYMETHYLENEBUTENOLIDASE HOMOLOG"/>
    <property type="match status" value="1"/>
</dbReference>
<keyword evidence="3" id="KW-1185">Reference proteome</keyword>
<proteinExistence type="predicted"/>
<name>A0ABP9L4X9_9NOCA</name>
<dbReference type="InterPro" id="IPR029058">
    <property type="entry name" value="AB_hydrolase_fold"/>
</dbReference>
<accession>A0ABP9L4X9</accession>
<dbReference type="InterPro" id="IPR051049">
    <property type="entry name" value="Dienelactone_hydrolase-like"/>
</dbReference>
<dbReference type="SUPFAM" id="SSF53474">
    <property type="entry name" value="alpha/beta-Hydrolases"/>
    <property type="match status" value="1"/>
</dbReference>